<name>A0A2S6CVE9_9CYAN</name>
<keyword evidence="1" id="KW-1133">Transmembrane helix</keyword>
<feature type="transmembrane region" description="Helical" evidence="1">
    <location>
        <begin position="33"/>
        <end position="50"/>
    </location>
</feature>
<evidence type="ECO:0000313" key="3">
    <source>
        <dbReference type="Proteomes" id="UP000239589"/>
    </source>
</evidence>
<feature type="transmembrane region" description="Helical" evidence="1">
    <location>
        <begin position="118"/>
        <end position="140"/>
    </location>
</feature>
<evidence type="ECO:0000256" key="1">
    <source>
        <dbReference type="SAM" id="Phobius"/>
    </source>
</evidence>
<dbReference type="EMBL" id="PGEM01000056">
    <property type="protein sequence ID" value="PPJ63709.1"/>
    <property type="molecule type" value="Genomic_DNA"/>
</dbReference>
<protein>
    <submittedName>
        <fullName evidence="2">Uncharacterized protein</fullName>
    </submittedName>
</protein>
<comment type="caution">
    <text evidence="2">The sequence shown here is derived from an EMBL/GenBank/DDBJ whole genome shotgun (WGS) entry which is preliminary data.</text>
</comment>
<keyword evidence="1" id="KW-0812">Transmembrane</keyword>
<keyword evidence="3" id="KW-1185">Reference proteome</keyword>
<dbReference type="OrthoDB" id="514406at2"/>
<accession>A0A2S6CVE9</accession>
<gene>
    <name evidence="2" type="ORF">CUN59_08625</name>
</gene>
<keyword evidence="1" id="KW-0472">Membrane</keyword>
<dbReference type="Proteomes" id="UP000239589">
    <property type="component" value="Unassembled WGS sequence"/>
</dbReference>
<dbReference type="AlphaFoldDB" id="A0A2S6CVE9"/>
<proteinExistence type="predicted"/>
<sequence length="141" mass="16224">MSTLKKIPWFTLVLVFMSYITLGWVIFEDKSDWSIWLITVASVLLFLMCLTNPRFKLREYSGIFFKNNSRTFGVTVLAAFLFFLMIAWFRVFLDTLLILCATILAKIDFQAVDLKPELTFACISFCSLLGLGLGALINYYI</sequence>
<evidence type="ECO:0000313" key="2">
    <source>
        <dbReference type="EMBL" id="PPJ63709.1"/>
    </source>
</evidence>
<feature type="transmembrane region" description="Helical" evidence="1">
    <location>
        <begin position="7"/>
        <end position="27"/>
    </location>
</feature>
<feature type="transmembrane region" description="Helical" evidence="1">
    <location>
        <begin position="71"/>
        <end position="89"/>
    </location>
</feature>
<organism evidence="2 3">
    <name type="scientific">Cuspidothrix issatschenkoi CHARLIE-1</name>
    <dbReference type="NCBI Taxonomy" id="2052836"/>
    <lineage>
        <taxon>Bacteria</taxon>
        <taxon>Bacillati</taxon>
        <taxon>Cyanobacteriota</taxon>
        <taxon>Cyanophyceae</taxon>
        <taxon>Nostocales</taxon>
        <taxon>Aphanizomenonaceae</taxon>
        <taxon>Cuspidothrix</taxon>
    </lineage>
</organism>
<reference evidence="2 3" key="1">
    <citation type="submission" date="2018-02" db="EMBL/GenBank/DDBJ databases">
        <title>Discovery of a pederin family compound in a non-symbiotic bloom-forming cyanobacterium.</title>
        <authorList>
            <person name="Kust A."/>
            <person name="Mares J."/>
            <person name="Jokela J."/>
            <person name="Urajova P."/>
            <person name="Hajek J."/>
            <person name="Saurav K."/>
            <person name="Voracova K."/>
            <person name="Fewer D.P."/>
            <person name="Haapaniemi E."/>
            <person name="Permi P."/>
            <person name="Rehakova K."/>
            <person name="Sivonen K."/>
            <person name="Hrouzek P."/>
        </authorList>
    </citation>
    <scope>NUCLEOTIDE SEQUENCE [LARGE SCALE GENOMIC DNA]</scope>
    <source>
        <strain evidence="2 3">CHARLIE-1</strain>
    </source>
</reference>